<protein>
    <recommendedName>
        <fullName evidence="4">Transferase family-domain-containing protein</fullName>
    </recommendedName>
</protein>
<evidence type="ECO:0000313" key="3">
    <source>
        <dbReference type="Proteomes" id="UP000070501"/>
    </source>
</evidence>
<dbReference type="InterPro" id="IPR051283">
    <property type="entry name" value="Sec_Metabolite_Acyltrans"/>
</dbReference>
<dbReference type="InterPro" id="IPR023213">
    <property type="entry name" value="CAT-like_dom_sf"/>
</dbReference>
<dbReference type="Proteomes" id="UP000070501">
    <property type="component" value="Unassembled WGS sequence"/>
</dbReference>
<name>A0A136IQL5_9PEZI</name>
<keyword evidence="3" id="KW-1185">Reference proteome</keyword>
<evidence type="ECO:0000313" key="2">
    <source>
        <dbReference type="EMBL" id="KXJ87205.1"/>
    </source>
</evidence>
<dbReference type="STRING" id="196109.A0A136IQL5"/>
<keyword evidence="1" id="KW-0808">Transferase</keyword>
<evidence type="ECO:0008006" key="4">
    <source>
        <dbReference type="Google" id="ProtNLM"/>
    </source>
</evidence>
<gene>
    <name evidence="2" type="ORF">Micbo1qcDRAFT_151973</name>
</gene>
<dbReference type="AlphaFoldDB" id="A0A136IQL5"/>
<dbReference type="PANTHER" id="PTHR31896">
    <property type="entry name" value="FAMILY REGULATORY PROTEIN, PUTATIVE (AFU_ORTHOLOGUE AFUA_3G14730)-RELATED"/>
    <property type="match status" value="1"/>
</dbReference>
<dbReference type="InParanoid" id="A0A136IQL5"/>
<dbReference type="Gene3D" id="3.30.559.10">
    <property type="entry name" value="Chloramphenicol acetyltransferase-like domain"/>
    <property type="match status" value="2"/>
</dbReference>
<dbReference type="EMBL" id="KQ964263">
    <property type="protein sequence ID" value="KXJ87205.1"/>
    <property type="molecule type" value="Genomic_DNA"/>
</dbReference>
<reference evidence="3" key="1">
    <citation type="submission" date="2016-02" db="EMBL/GenBank/DDBJ databases">
        <title>Draft genome sequence of Microdochium bolleyi, a fungal endophyte of beachgrass.</title>
        <authorList>
            <consortium name="DOE Joint Genome Institute"/>
            <person name="David A.S."/>
            <person name="May G."/>
            <person name="Haridas S."/>
            <person name="Lim J."/>
            <person name="Wang M."/>
            <person name="Labutti K."/>
            <person name="Lipzen A."/>
            <person name="Barry K."/>
            <person name="Grigoriev I.V."/>
        </authorList>
    </citation>
    <scope>NUCLEOTIDE SEQUENCE [LARGE SCALE GENOMIC DNA]</scope>
    <source>
        <strain evidence="3">J235TASD1</strain>
    </source>
</reference>
<proteinExistence type="predicted"/>
<dbReference type="Pfam" id="PF02458">
    <property type="entry name" value="Transferase"/>
    <property type="match status" value="2"/>
</dbReference>
<accession>A0A136IQL5</accession>
<organism evidence="2 3">
    <name type="scientific">Microdochium bolleyi</name>
    <dbReference type="NCBI Taxonomy" id="196109"/>
    <lineage>
        <taxon>Eukaryota</taxon>
        <taxon>Fungi</taxon>
        <taxon>Dikarya</taxon>
        <taxon>Ascomycota</taxon>
        <taxon>Pezizomycotina</taxon>
        <taxon>Sordariomycetes</taxon>
        <taxon>Xylariomycetidae</taxon>
        <taxon>Xylariales</taxon>
        <taxon>Microdochiaceae</taxon>
        <taxon>Microdochium</taxon>
    </lineage>
</organism>
<sequence>MGSMSSNAIKETARTKAITTIVSQQSLQPAPPLEGFFRTTLSITDAVTAPVAGPECIWFYDDLIGHDDGLVAKLEASLQATLVFAPYLAGRLEEIPFKPGGDWTERGGRLQAVYGSESSPPGVQLTVLACDTCLGDIIPDAASRGRLWQSGRVPFSLFRADSTPLALDDGHTVDNLPVTKVTITTFPCGGLAVAAKVVHPLYDAESLVRFMHTWSATHANMFHGAEHGILELRLQPDLFMSYALGDINAPCPDPSITQVSRELPLHRYDWWASADGCPPSLRWRTEPPADTRIPWEDADLEAPISSYTILFSRPEIEAMYLEAALQGTCAGLSSWGTISRLDALLAHIWSLIVRARKLPTTDTVYANMALGFRSRISPSLPEEFVGCPATLAYAQGTASDAEGSLATFATAFRRTISSFTPTTIPAFLHDLAHQVECRRYWGTSPSRHHITATSWLHNRLYDVDWGIPGCRPRLVEPVMPAFLICVTEGVPTERTTTDSEGQLPWYTNGATVSIHFESEVVERIINDPVLRRFDSS</sequence>
<evidence type="ECO:0000256" key="1">
    <source>
        <dbReference type="ARBA" id="ARBA00022679"/>
    </source>
</evidence>
<dbReference type="OrthoDB" id="444127at2759"/>
<dbReference type="GO" id="GO:0016740">
    <property type="term" value="F:transferase activity"/>
    <property type="evidence" value="ECO:0007669"/>
    <property type="project" value="UniProtKB-KW"/>
</dbReference>
<dbReference type="PANTHER" id="PTHR31896:SF64">
    <property type="entry name" value="TRICHOTHECENE 3-O-ACETYLTRANSFERASE"/>
    <property type="match status" value="1"/>
</dbReference>